<sequence>MDIDQGQQWAIELLGELREKDAHGIICVTPENRTEPWLNFEAGALAGSLAGNNVTPVLFGLAPADLSGPLSHFQHASLTSMEEMRRLVGTLNSRCRRPLDDVRLTRQFRRVWRELAEDLAALPDGADVDPATSRPLSEKIDEVLERIRLIEKVSSPKMSPLGRWPDRVTVVLPPHWSEESGYAAVNTLAIEYDTTVTKFLDAIYFRISDEVDAYTYGWQWVLQRSGDDRVFDDLGDSWEIPFDSSQDVRSLVDAGIEPDDTLVVRKLNVPPQPEKRA</sequence>
<keyword evidence="2" id="KW-1185">Reference proteome</keyword>
<evidence type="ECO:0000313" key="1">
    <source>
        <dbReference type="EMBL" id="GAA0224322.1"/>
    </source>
</evidence>
<gene>
    <name evidence="1" type="ORF">GCM10009539_06840</name>
</gene>
<protein>
    <recommendedName>
        <fullName evidence="3">TIR domain-containing protein</fullName>
    </recommendedName>
</protein>
<evidence type="ECO:0000313" key="2">
    <source>
        <dbReference type="Proteomes" id="UP001500967"/>
    </source>
</evidence>
<organism evidence="1 2">
    <name type="scientific">Cryptosporangium japonicum</name>
    <dbReference type="NCBI Taxonomy" id="80872"/>
    <lineage>
        <taxon>Bacteria</taxon>
        <taxon>Bacillati</taxon>
        <taxon>Actinomycetota</taxon>
        <taxon>Actinomycetes</taxon>
        <taxon>Cryptosporangiales</taxon>
        <taxon>Cryptosporangiaceae</taxon>
        <taxon>Cryptosporangium</taxon>
    </lineage>
</organism>
<accession>A0ABN0TKW9</accession>
<reference evidence="1 2" key="1">
    <citation type="journal article" date="2019" name="Int. J. Syst. Evol. Microbiol.">
        <title>The Global Catalogue of Microorganisms (GCM) 10K type strain sequencing project: providing services to taxonomists for standard genome sequencing and annotation.</title>
        <authorList>
            <consortium name="The Broad Institute Genomics Platform"/>
            <consortium name="The Broad Institute Genome Sequencing Center for Infectious Disease"/>
            <person name="Wu L."/>
            <person name="Ma J."/>
        </authorList>
    </citation>
    <scope>NUCLEOTIDE SEQUENCE [LARGE SCALE GENOMIC DNA]</scope>
    <source>
        <strain evidence="1 2">JCM 10425</strain>
    </source>
</reference>
<evidence type="ECO:0008006" key="3">
    <source>
        <dbReference type="Google" id="ProtNLM"/>
    </source>
</evidence>
<name>A0ABN0TKW9_9ACTN</name>
<dbReference type="EMBL" id="BAAAGX010000004">
    <property type="protein sequence ID" value="GAA0224322.1"/>
    <property type="molecule type" value="Genomic_DNA"/>
</dbReference>
<proteinExistence type="predicted"/>
<comment type="caution">
    <text evidence="1">The sequence shown here is derived from an EMBL/GenBank/DDBJ whole genome shotgun (WGS) entry which is preliminary data.</text>
</comment>
<dbReference type="Proteomes" id="UP001500967">
    <property type="component" value="Unassembled WGS sequence"/>
</dbReference>